<dbReference type="InterPro" id="IPR036087">
    <property type="entry name" value="Nict_dMeBzImd_PRibTrfase_sf"/>
</dbReference>
<dbReference type="FunFam" id="3.40.50.10210:FF:000001">
    <property type="entry name" value="Nicotinate-nucleotide--dimethylbenzimidazole phosphoribosyltransferase"/>
    <property type="match status" value="1"/>
</dbReference>
<keyword evidence="6 11" id="KW-0169">Cobalamin biosynthesis</keyword>
<dbReference type="STRING" id="1121298.SAMN05444401_1670"/>
<dbReference type="OrthoDB" id="9781491at2"/>
<dbReference type="UniPathway" id="UPA00061">
    <property type="reaction ID" value="UER00516"/>
</dbReference>
<dbReference type="PANTHER" id="PTHR43463">
    <property type="entry name" value="NICOTINATE-NUCLEOTIDE--DIMETHYLBENZIMIDAZOLE PHOSPHORIBOSYLTRANSFERASE"/>
    <property type="match status" value="1"/>
</dbReference>
<sequence>MTLLQETIKEIRPSDKKALEEAKLHIDNLAKPIGSLGKLETIGAKFAGITGKIINKVNKKTVVIMCADNGVCEEGVSAAPQNITTLMTYCFPKMTTGVGVLAEFTNSTLTIVDVGVKDEINHPKILSKNVMHGTNNMSKGPAMTREQAIKAIEVGIEVVDDLAKQGYDLIGTGEMGIGNTSTSTAVMAALLSLNIDEVVGMGAGLTPEQFENKKSVLKRALDINKPDNEDVIDVLCKVGGLDIAGMCGCFLGAAKNRLPIVIDGLISGVAALCAYKLKPETLDYMFASHKSEEKAVEHLFRELKINPMLDLNMRLGEGSGCPLAFNIIEASLYMVSHMASFNQVGIQEEESKKLVDIRDKNNI</sequence>
<dbReference type="Gene3D" id="1.10.1610.10">
    <property type="match status" value="1"/>
</dbReference>
<dbReference type="HAMAP" id="MF_00230">
    <property type="entry name" value="CobT"/>
    <property type="match status" value="1"/>
</dbReference>
<evidence type="ECO:0000256" key="9">
    <source>
        <dbReference type="ARBA" id="ARBA00030686"/>
    </source>
</evidence>
<dbReference type="Gene3D" id="3.40.50.10210">
    <property type="match status" value="1"/>
</dbReference>
<evidence type="ECO:0000313" key="13">
    <source>
        <dbReference type="Proteomes" id="UP000184080"/>
    </source>
</evidence>
<evidence type="ECO:0000256" key="8">
    <source>
        <dbReference type="ARBA" id="ARBA00022679"/>
    </source>
</evidence>
<dbReference type="GO" id="GO:0008939">
    <property type="term" value="F:nicotinate-nucleotide-dimethylbenzimidazole phosphoribosyltransferase activity"/>
    <property type="evidence" value="ECO:0007669"/>
    <property type="project" value="UniProtKB-UniRule"/>
</dbReference>
<comment type="function">
    <text evidence="1 11">Catalyzes the synthesis of alpha-ribazole-5'-phosphate from nicotinate mononucleotide (NAMN) and 5,6-dimethylbenzimidazole (DMB).</text>
</comment>
<dbReference type="GO" id="GO:0009236">
    <property type="term" value="P:cobalamin biosynthetic process"/>
    <property type="evidence" value="ECO:0007669"/>
    <property type="project" value="UniProtKB-UniRule"/>
</dbReference>
<evidence type="ECO:0000256" key="10">
    <source>
        <dbReference type="ARBA" id="ARBA00047340"/>
    </source>
</evidence>
<dbReference type="InterPro" id="IPR023195">
    <property type="entry name" value="Nict_dMeBzImd_PRibTrfase_N"/>
</dbReference>
<gene>
    <name evidence="11" type="primary">cobT</name>
    <name evidence="12" type="ORF">SAMN05444401_1670</name>
</gene>
<dbReference type="AlphaFoldDB" id="A0A1M6ERX3"/>
<dbReference type="Pfam" id="PF02277">
    <property type="entry name" value="DBI_PRT"/>
    <property type="match status" value="1"/>
</dbReference>
<organism evidence="12 13">
    <name type="scientific">Clostridium amylolyticum</name>
    <dbReference type="NCBI Taxonomy" id="1121298"/>
    <lineage>
        <taxon>Bacteria</taxon>
        <taxon>Bacillati</taxon>
        <taxon>Bacillota</taxon>
        <taxon>Clostridia</taxon>
        <taxon>Eubacteriales</taxon>
        <taxon>Clostridiaceae</taxon>
        <taxon>Clostridium</taxon>
    </lineage>
</organism>
<dbReference type="NCBIfam" id="NF000996">
    <property type="entry name" value="PRK00105.1"/>
    <property type="match status" value="1"/>
</dbReference>
<dbReference type="InterPro" id="IPR017846">
    <property type="entry name" value="Nict_dMeBzImd_PRibTrfase_bact"/>
</dbReference>
<evidence type="ECO:0000256" key="7">
    <source>
        <dbReference type="ARBA" id="ARBA00022676"/>
    </source>
</evidence>
<name>A0A1M6ERX3_9CLOT</name>
<dbReference type="NCBIfam" id="TIGR03160">
    <property type="entry name" value="cobT_DBIPRT"/>
    <property type="match status" value="1"/>
</dbReference>
<evidence type="ECO:0000313" key="12">
    <source>
        <dbReference type="EMBL" id="SHI88135.1"/>
    </source>
</evidence>
<feature type="active site" description="Proton acceptor" evidence="11">
    <location>
        <position position="317"/>
    </location>
</feature>
<comment type="catalytic activity">
    <reaction evidence="10 11">
        <text>5,6-dimethylbenzimidazole + nicotinate beta-D-ribonucleotide = alpha-ribazole 5'-phosphate + nicotinate + H(+)</text>
        <dbReference type="Rhea" id="RHEA:11196"/>
        <dbReference type="ChEBI" id="CHEBI:15378"/>
        <dbReference type="ChEBI" id="CHEBI:15890"/>
        <dbReference type="ChEBI" id="CHEBI:32544"/>
        <dbReference type="ChEBI" id="CHEBI:57502"/>
        <dbReference type="ChEBI" id="CHEBI:57918"/>
        <dbReference type="EC" id="2.4.2.21"/>
    </reaction>
</comment>
<dbReference type="InterPro" id="IPR003200">
    <property type="entry name" value="Nict_dMeBzImd_PRibTrfase"/>
</dbReference>
<dbReference type="Proteomes" id="UP000184080">
    <property type="component" value="Unassembled WGS sequence"/>
</dbReference>
<dbReference type="SUPFAM" id="SSF52733">
    <property type="entry name" value="Nicotinate mononucleotide:5,6-dimethylbenzimidazole phosphoribosyltransferase (CobT)"/>
    <property type="match status" value="1"/>
</dbReference>
<evidence type="ECO:0000256" key="4">
    <source>
        <dbReference type="ARBA" id="ARBA00011991"/>
    </source>
</evidence>
<evidence type="ECO:0000256" key="2">
    <source>
        <dbReference type="ARBA" id="ARBA00005049"/>
    </source>
</evidence>
<dbReference type="EC" id="2.4.2.21" evidence="4 11"/>
<keyword evidence="8 11" id="KW-0808">Transferase</keyword>
<comment type="similarity">
    <text evidence="3 11">Belongs to the CobT family.</text>
</comment>
<evidence type="ECO:0000256" key="5">
    <source>
        <dbReference type="ARBA" id="ARBA00015486"/>
    </source>
</evidence>
<evidence type="ECO:0000256" key="11">
    <source>
        <dbReference type="HAMAP-Rule" id="MF_00230"/>
    </source>
</evidence>
<evidence type="ECO:0000256" key="3">
    <source>
        <dbReference type="ARBA" id="ARBA00007110"/>
    </source>
</evidence>
<dbReference type="EMBL" id="FQZO01000002">
    <property type="protein sequence ID" value="SHI88135.1"/>
    <property type="molecule type" value="Genomic_DNA"/>
</dbReference>
<evidence type="ECO:0000256" key="1">
    <source>
        <dbReference type="ARBA" id="ARBA00002197"/>
    </source>
</evidence>
<accession>A0A1M6ERX3</accession>
<protein>
    <recommendedName>
        <fullName evidence="5 11">Nicotinate-nucleotide--dimethylbenzimidazole phosphoribosyltransferase</fullName>
        <shortName evidence="11">NN:DBI PRT</shortName>
        <ecNumber evidence="4 11">2.4.2.21</ecNumber>
    </recommendedName>
    <alternativeName>
        <fullName evidence="9 11">N(1)-alpha-phosphoribosyltransferase</fullName>
    </alternativeName>
</protein>
<keyword evidence="7 11" id="KW-0328">Glycosyltransferase</keyword>
<proteinExistence type="inferred from homology"/>
<reference evidence="12 13" key="1">
    <citation type="submission" date="2016-11" db="EMBL/GenBank/DDBJ databases">
        <authorList>
            <person name="Jaros S."/>
            <person name="Januszkiewicz K."/>
            <person name="Wedrychowicz H."/>
        </authorList>
    </citation>
    <scope>NUCLEOTIDE SEQUENCE [LARGE SCALE GENOMIC DNA]</scope>
    <source>
        <strain evidence="12 13">DSM 21864</strain>
    </source>
</reference>
<dbReference type="CDD" id="cd02439">
    <property type="entry name" value="DMB-PRT_CobT"/>
    <property type="match status" value="1"/>
</dbReference>
<comment type="pathway">
    <text evidence="2 11">Nucleoside biosynthesis; alpha-ribazole biosynthesis; alpha-ribazole from 5,6-dimethylbenzimidazole: step 1/2.</text>
</comment>
<dbReference type="PANTHER" id="PTHR43463:SF1">
    <property type="entry name" value="NICOTINATE-NUCLEOTIDE--DIMETHYLBENZIMIDAZOLE PHOSPHORIBOSYLTRANSFERASE"/>
    <property type="match status" value="1"/>
</dbReference>
<keyword evidence="13" id="KW-1185">Reference proteome</keyword>
<evidence type="ECO:0000256" key="6">
    <source>
        <dbReference type="ARBA" id="ARBA00022573"/>
    </source>
</evidence>
<dbReference type="RefSeq" id="WP_073005437.1">
    <property type="nucleotide sequence ID" value="NZ_FQZO01000002.1"/>
</dbReference>